<evidence type="ECO:0000256" key="1">
    <source>
        <dbReference type="ARBA" id="ARBA00034736"/>
    </source>
</evidence>
<evidence type="ECO:0000313" key="2">
    <source>
        <dbReference type="Proteomes" id="UP000694941"/>
    </source>
</evidence>
<protein>
    <submittedName>
        <fullName evidence="3">TELO2-interacting protein 2-like</fullName>
    </submittedName>
</protein>
<proteinExistence type="inferred from homology"/>
<organism evidence="2 3">
    <name type="scientific">Limulus polyphemus</name>
    <name type="common">Atlantic horseshoe crab</name>
    <dbReference type="NCBI Taxonomy" id="6850"/>
    <lineage>
        <taxon>Eukaryota</taxon>
        <taxon>Metazoa</taxon>
        <taxon>Ecdysozoa</taxon>
        <taxon>Arthropoda</taxon>
        <taxon>Chelicerata</taxon>
        <taxon>Merostomata</taxon>
        <taxon>Xiphosura</taxon>
        <taxon>Limulidae</taxon>
        <taxon>Limulus</taxon>
    </lineage>
</organism>
<reference evidence="3" key="1">
    <citation type="submission" date="2025-08" db="UniProtKB">
        <authorList>
            <consortium name="RefSeq"/>
        </authorList>
    </citation>
    <scope>IDENTIFICATION</scope>
    <source>
        <tissue evidence="3">Muscle</tissue>
    </source>
</reference>
<dbReference type="InterPro" id="IPR016024">
    <property type="entry name" value="ARM-type_fold"/>
</dbReference>
<dbReference type="RefSeq" id="XP_022245160.1">
    <property type="nucleotide sequence ID" value="XM_022389452.1"/>
</dbReference>
<dbReference type="SUPFAM" id="SSF48371">
    <property type="entry name" value="ARM repeat"/>
    <property type="match status" value="1"/>
</dbReference>
<dbReference type="GeneID" id="111086473"/>
<sequence>MEHEQMLDHRKIYSRHILSYIDKLGITVIRHIKHTLQVLLEYIIIDSGPDETARKNCLSALKKLITVAWPRIDSHCEDILKTLLRLLCDVTVDLQNSPNKAKEDLLELTVDCLHYLKRACSWKFKVAGHRQILKGLNLETNKKLGRLVLIVFNFLSNWTLDTFRGFAT</sequence>
<dbReference type="Proteomes" id="UP000694941">
    <property type="component" value="Unplaced"/>
</dbReference>
<dbReference type="InterPro" id="IPR018870">
    <property type="entry name" value="Tti2"/>
</dbReference>
<dbReference type="PANTHER" id="PTHR32226:SF2">
    <property type="entry name" value="TELO2-INTERACTING PROTEIN 2"/>
    <property type="match status" value="1"/>
</dbReference>
<gene>
    <name evidence="3" type="primary">LOC111086473</name>
</gene>
<evidence type="ECO:0000313" key="3">
    <source>
        <dbReference type="RefSeq" id="XP_022245160.1"/>
    </source>
</evidence>
<name>A0ABM1SNF4_LIMPO</name>
<dbReference type="PANTHER" id="PTHR32226">
    <property type="entry name" value="TELO2-INTERACTING PROTEIN 2"/>
    <property type="match status" value="1"/>
</dbReference>
<keyword evidence="2" id="KW-1185">Reference proteome</keyword>
<accession>A0ABM1SNF4</accession>
<comment type="similarity">
    <text evidence="1">Belongs to the TTI2 family.</text>
</comment>